<feature type="region of interest" description="Disordered" evidence="4">
    <location>
        <begin position="118"/>
        <end position="197"/>
    </location>
</feature>
<dbReference type="EMBL" id="BJWK01000001">
    <property type="protein sequence ID" value="GEM06466.1"/>
    <property type="molecule type" value="Genomic_DNA"/>
</dbReference>
<reference evidence="6 7" key="1">
    <citation type="submission" date="2019-07" db="EMBL/GenBank/DDBJ databases">
        <title>Rhodotorula toruloides NBRC10032 genome sequencing.</title>
        <authorList>
            <person name="Shida Y."/>
            <person name="Takaku H."/>
            <person name="Ogasawara W."/>
            <person name="Mori K."/>
        </authorList>
    </citation>
    <scope>NUCLEOTIDE SEQUENCE [LARGE SCALE GENOMIC DNA]</scope>
    <source>
        <strain evidence="6 7">NBRC10032</strain>
    </source>
</reference>
<protein>
    <submittedName>
        <fullName evidence="6">Pcc1 protein</fullName>
    </submittedName>
</protein>
<dbReference type="InterPro" id="IPR009071">
    <property type="entry name" value="HMG_box_dom"/>
</dbReference>
<evidence type="ECO:0000313" key="6">
    <source>
        <dbReference type="EMBL" id="GEM06466.1"/>
    </source>
</evidence>
<dbReference type="PANTHER" id="PTHR10270:SF161">
    <property type="entry name" value="SEX-DETERMINING REGION Y PROTEIN"/>
    <property type="match status" value="1"/>
</dbReference>
<feature type="compositionally biased region" description="Basic and acidic residues" evidence="4">
    <location>
        <begin position="118"/>
        <end position="129"/>
    </location>
</feature>
<dbReference type="GO" id="GO:0000978">
    <property type="term" value="F:RNA polymerase II cis-regulatory region sequence-specific DNA binding"/>
    <property type="evidence" value="ECO:0007669"/>
    <property type="project" value="TreeGrafter"/>
</dbReference>
<dbReference type="PANTHER" id="PTHR10270">
    <property type="entry name" value="SOX TRANSCRIPTION FACTOR"/>
    <property type="match status" value="1"/>
</dbReference>
<sequence length="315" mass="34642">MPAGVSPLAHPFGDDSASIRHEKTQATLARSKRLAAKVAVEDGSSSPSYENKRARTAPPRDQPPRPANAWICYRSAKVHELKTSKAFAKLPQADVSKLIGQLWREEAADVRRHYELDAARRKKEHKEAYPDYVYRPVRREKGERPSRKKPDEAVAQSAPPSKRLSDFPSVLLPPPPSASIDQFPPNEFQQHDHLSQSPPSAISFHPVLSYANFDLTHAPQPSPSFTCSLPPPPAEYRSDPFQSVFPPLAPFATGITLDQTNPYSDVERTYISPPLSAGSAGFDFGLDYAAHLDSYLDVPFSSIDPSLLAALSGPL</sequence>
<feature type="region of interest" description="Disordered" evidence="4">
    <location>
        <begin position="1"/>
        <end position="68"/>
    </location>
</feature>
<feature type="compositionally biased region" description="Basic and acidic residues" evidence="4">
    <location>
        <begin position="137"/>
        <end position="152"/>
    </location>
</feature>
<evidence type="ECO:0000313" key="7">
    <source>
        <dbReference type="Proteomes" id="UP000321518"/>
    </source>
</evidence>
<keyword evidence="2" id="KW-0804">Transcription</keyword>
<evidence type="ECO:0000256" key="4">
    <source>
        <dbReference type="SAM" id="MobiDB-lite"/>
    </source>
</evidence>
<dbReference type="GO" id="GO:0005634">
    <property type="term" value="C:nucleus"/>
    <property type="evidence" value="ECO:0007669"/>
    <property type="project" value="UniProtKB-UniRule"/>
</dbReference>
<keyword evidence="1 3" id="KW-0238">DNA-binding</keyword>
<organism evidence="6 7">
    <name type="scientific">Rhodotorula toruloides</name>
    <name type="common">Yeast</name>
    <name type="synonym">Rhodosporidium toruloides</name>
    <dbReference type="NCBI Taxonomy" id="5286"/>
    <lineage>
        <taxon>Eukaryota</taxon>
        <taxon>Fungi</taxon>
        <taxon>Dikarya</taxon>
        <taxon>Basidiomycota</taxon>
        <taxon>Pucciniomycotina</taxon>
        <taxon>Microbotryomycetes</taxon>
        <taxon>Sporidiobolales</taxon>
        <taxon>Sporidiobolaceae</taxon>
        <taxon>Rhodotorula</taxon>
    </lineage>
</organism>
<evidence type="ECO:0000259" key="5">
    <source>
        <dbReference type="PROSITE" id="PS50118"/>
    </source>
</evidence>
<dbReference type="SMART" id="SM00398">
    <property type="entry name" value="HMG"/>
    <property type="match status" value="1"/>
</dbReference>
<dbReference type="PROSITE" id="PS50118">
    <property type="entry name" value="HMG_BOX_2"/>
    <property type="match status" value="1"/>
</dbReference>
<name>A0A511K916_RHOTO</name>
<accession>A0A511K916</accession>
<dbReference type="InterPro" id="IPR036910">
    <property type="entry name" value="HMG_box_dom_sf"/>
</dbReference>
<dbReference type="InterPro" id="IPR050140">
    <property type="entry name" value="SRY-related_HMG-box_TF-like"/>
</dbReference>
<evidence type="ECO:0000256" key="3">
    <source>
        <dbReference type="PROSITE-ProRule" id="PRU00267"/>
    </source>
</evidence>
<dbReference type="SUPFAM" id="SSF47095">
    <property type="entry name" value="HMG-box"/>
    <property type="match status" value="1"/>
</dbReference>
<comment type="caution">
    <text evidence="6">The sequence shown here is derived from an EMBL/GenBank/DDBJ whole genome shotgun (WGS) entry which is preliminary data.</text>
</comment>
<dbReference type="AlphaFoldDB" id="A0A511K916"/>
<dbReference type="Pfam" id="PF00505">
    <property type="entry name" value="HMG_box"/>
    <property type="match status" value="1"/>
</dbReference>
<gene>
    <name evidence="6" type="ORF">Rt10032_c01g0483</name>
</gene>
<feature type="domain" description="HMG box" evidence="5">
    <location>
        <begin position="63"/>
        <end position="133"/>
    </location>
</feature>
<dbReference type="CDD" id="cd01389">
    <property type="entry name" value="HMG-box_ROX1-like"/>
    <property type="match status" value="1"/>
</dbReference>
<evidence type="ECO:0000256" key="1">
    <source>
        <dbReference type="ARBA" id="ARBA00023125"/>
    </source>
</evidence>
<evidence type="ECO:0000256" key="2">
    <source>
        <dbReference type="ARBA" id="ARBA00023163"/>
    </source>
</evidence>
<dbReference type="GO" id="GO:0001228">
    <property type="term" value="F:DNA-binding transcription activator activity, RNA polymerase II-specific"/>
    <property type="evidence" value="ECO:0007669"/>
    <property type="project" value="TreeGrafter"/>
</dbReference>
<feature type="DNA-binding region" description="HMG box" evidence="3">
    <location>
        <begin position="63"/>
        <end position="133"/>
    </location>
</feature>
<dbReference type="Gene3D" id="1.10.30.10">
    <property type="entry name" value="High mobility group box domain"/>
    <property type="match status" value="1"/>
</dbReference>
<proteinExistence type="predicted"/>
<dbReference type="OrthoDB" id="2523316at2759"/>
<dbReference type="GO" id="GO:0030154">
    <property type="term" value="P:cell differentiation"/>
    <property type="evidence" value="ECO:0007669"/>
    <property type="project" value="TreeGrafter"/>
</dbReference>
<keyword evidence="3" id="KW-0539">Nucleus</keyword>
<dbReference type="Proteomes" id="UP000321518">
    <property type="component" value="Unassembled WGS sequence"/>
</dbReference>